<dbReference type="Pfam" id="PF18802">
    <property type="entry name" value="CxC1"/>
    <property type="match status" value="1"/>
</dbReference>
<evidence type="ECO:0000313" key="3">
    <source>
        <dbReference type="Proteomes" id="UP000235392"/>
    </source>
</evidence>
<comment type="caution">
    <text evidence="2">The sequence shown here is derived from an EMBL/GenBank/DDBJ whole genome shotgun (WGS) entry which is preliminary data.</text>
</comment>
<name>A0A2N5TQB2_9BASI</name>
<feature type="non-terminal residue" evidence="2">
    <location>
        <position position="1"/>
    </location>
</feature>
<reference evidence="2 3" key="1">
    <citation type="submission" date="2017-11" db="EMBL/GenBank/DDBJ databases">
        <title>De novo assembly and phasing of dikaryotic genomes from two isolates of Puccinia coronata f. sp. avenae, the causal agent of oat crown rust.</title>
        <authorList>
            <person name="Miller M.E."/>
            <person name="Zhang Y."/>
            <person name="Omidvar V."/>
            <person name="Sperschneider J."/>
            <person name="Schwessinger B."/>
            <person name="Raley C."/>
            <person name="Palmer J.M."/>
            <person name="Garnica D."/>
            <person name="Upadhyaya N."/>
            <person name="Rathjen J."/>
            <person name="Taylor J.M."/>
            <person name="Park R.F."/>
            <person name="Dodds P.N."/>
            <person name="Hirsch C.D."/>
            <person name="Kianian S.F."/>
            <person name="Figueroa M."/>
        </authorList>
    </citation>
    <scope>NUCLEOTIDE SEQUENCE [LARGE SCALE GENOMIC DNA]</scope>
    <source>
        <strain evidence="2">12SD80</strain>
    </source>
</reference>
<protein>
    <recommendedName>
        <fullName evidence="1">CxC1-like cysteine cluster associated with KDZ transposases domain-containing protein</fullName>
    </recommendedName>
</protein>
<gene>
    <name evidence="2" type="ORF">PCASD_21014</name>
</gene>
<evidence type="ECO:0000259" key="1">
    <source>
        <dbReference type="Pfam" id="PF18802"/>
    </source>
</evidence>
<dbReference type="EMBL" id="PGCI01000399">
    <property type="protein sequence ID" value="PLW27608.1"/>
    <property type="molecule type" value="Genomic_DNA"/>
</dbReference>
<accession>A0A2N5TQB2</accession>
<dbReference type="Proteomes" id="UP000235392">
    <property type="component" value="Unassembled WGS sequence"/>
</dbReference>
<dbReference type="AlphaFoldDB" id="A0A2N5TQB2"/>
<proteinExistence type="predicted"/>
<dbReference type="InterPro" id="IPR041320">
    <property type="entry name" value="CxC1"/>
</dbReference>
<sequence>TAFSLPLLLFYNNLWNNCDTGALPFMTAHTRFVKLGSQRLNVPGKTGARNMHQPFSAAVDMYRRLEEILNALATLGRYAKLRYTAIEPLARRYRRYAALRHATALLAAKDAIFAARRAVAQRKRHSFVPSLAQVTGIALTLR</sequence>
<feature type="domain" description="CxC1-like cysteine cluster associated with KDZ transposases" evidence="1">
    <location>
        <begin position="1"/>
        <end position="36"/>
    </location>
</feature>
<dbReference type="PANTHER" id="PTHR33096:SF1">
    <property type="entry name" value="CXC1-LIKE CYSTEINE CLUSTER ASSOCIATED WITH KDZ TRANSPOSASES DOMAIN-CONTAINING PROTEIN"/>
    <property type="match status" value="1"/>
</dbReference>
<organism evidence="2 3">
    <name type="scientific">Puccinia coronata f. sp. avenae</name>
    <dbReference type="NCBI Taxonomy" id="200324"/>
    <lineage>
        <taxon>Eukaryota</taxon>
        <taxon>Fungi</taxon>
        <taxon>Dikarya</taxon>
        <taxon>Basidiomycota</taxon>
        <taxon>Pucciniomycotina</taxon>
        <taxon>Pucciniomycetes</taxon>
        <taxon>Pucciniales</taxon>
        <taxon>Pucciniaceae</taxon>
        <taxon>Puccinia</taxon>
    </lineage>
</organism>
<evidence type="ECO:0000313" key="2">
    <source>
        <dbReference type="EMBL" id="PLW27608.1"/>
    </source>
</evidence>
<dbReference type="PANTHER" id="PTHR33096">
    <property type="entry name" value="CXC2 DOMAIN-CONTAINING PROTEIN"/>
    <property type="match status" value="1"/>
</dbReference>